<feature type="region of interest" description="Disordered" evidence="2">
    <location>
        <begin position="1104"/>
        <end position="1123"/>
    </location>
</feature>
<evidence type="ECO:0000313" key="4">
    <source>
        <dbReference type="Proteomes" id="UP000252040"/>
    </source>
</evidence>
<feature type="compositionally biased region" description="Polar residues" evidence="2">
    <location>
        <begin position="725"/>
        <end position="737"/>
    </location>
</feature>
<evidence type="ECO:0000256" key="2">
    <source>
        <dbReference type="SAM" id="MobiDB-lite"/>
    </source>
</evidence>
<keyword evidence="1" id="KW-0597">Phosphoprotein</keyword>
<protein>
    <submittedName>
        <fullName evidence="5">Protein PRR14L isoform X1</fullName>
    </submittedName>
</protein>
<feature type="compositionally biased region" description="Basic and acidic residues" evidence="2">
    <location>
        <begin position="980"/>
        <end position="989"/>
    </location>
</feature>
<feature type="region of interest" description="Disordered" evidence="2">
    <location>
        <begin position="1216"/>
        <end position="1236"/>
    </location>
</feature>
<feature type="region of interest" description="Disordered" evidence="2">
    <location>
        <begin position="1072"/>
        <end position="1091"/>
    </location>
</feature>
<dbReference type="InterPro" id="IPR028149">
    <property type="entry name" value="Tantalus-like"/>
</dbReference>
<keyword evidence="4" id="KW-1185">Reference proteome</keyword>
<feature type="region of interest" description="Disordered" evidence="2">
    <location>
        <begin position="350"/>
        <end position="415"/>
    </location>
</feature>
<feature type="region of interest" description="Disordered" evidence="2">
    <location>
        <begin position="668"/>
        <end position="753"/>
    </location>
</feature>
<feature type="compositionally biased region" description="Basic and acidic residues" evidence="2">
    <location>
        <begin position="1318"/>
        <end position="1330"/>
    </location>
</feature>
<dbReference type="PANTHER" id="PTHR14522:SF0">
    <property type="entry name" value="PROTEIN PRR14L"/>
    <property type="match status" value="1"/>
</dbReference>
<feature type="compositionally biased region" description="Low complexity" evidence="2">
    <location>
        <begin position="1018"/>
        <end position="1029"/>
    </location>
</feature>
<dbReference type="Proteomes" id="UP000252040">
    <property type="component" value="Unplaced"/>
</dbReference>
<name>A0A341DAA0_NEOAA</name>
<dbReference type="RefSeq" id="XP_024623804.1">
    <property type="nucleotide sequence ID" value="XM_024768036.1"/>
</dbReference>
<evidence type="ECO:0000256" key="1">
    <source>
        <dbReference type="ARBA" id="ARBA00022553"/>
    </source>
</evidence>
<evidence type="ECO:0000259" key="3">
    <source>
        <dbReference type="Pfam" id="PF15386"/>
    </source>
</evidence>
<dbReference type="STRING" id="1706337.A0A341DAA0"/>
<dbReference type="Pfam" id="PF15386">
    <property type="entry name" value="Tantalus"/>
    <property type="match status" value="1"/>
</dbReference>
<feature type="region of interest" description="Disordered" evidence="2">
    <location>
        <begin position="34"/>
        <end position="98"/>
    </location>
</feature>
<evidence type="ECO:0000313" key="5">
    <source>
        <dbReference type="RefSeq" id="XP_024623804.1"/>
    </source>
</evidence>
<feature type="compositionally biased region" description="Basic and acidic residues" evidence="2">
    <location>
        <begin position="1479"/>
        <end position="1491"/>
    </location>
</feature>
<feature type="region of interest" description="Disordered" evidence="2">
    <location>
        <begin position="971"/>
        <end position="1031"/>
    </location>
</feature>
<feature type="region of interest" description="Disordered" evidence="2">
    <location>
        <begin position="1479"/>
        <end position="1509"/>
    </location>
</feature>
<dbReference type="InParanoid" id="A0A341DAA0"/>
<feature type="compositionally biased region" description="Polar residues" evidence="2">
    <location>
        <begin position="52"/>
        <end position="61"/>
    </location>
</feature>
<dbReference type="KEGG" id="nasi:112415182"/>
<sequence>MLSSGVETQPVPLDSSMSAEVQELYSELPVSVSKELHADPEPSAIPDVKPGASSSRISQSRAVPLELQRTPVESCREETPETLDHGGEPGRCGLVDPTAEGSVASGILDREVKANSMEQKVFRDGGDQAESVRDPCEGAKEDTRQYSTAAEEKLCPSQEDLLMQASKEYLCTDLPEDGLRNKEGNVQITAETLLKSTEEVQGMKVSGTKTDNNEGHKNGHVSKGLSAGCSGYPEIDKITTSGEVSETSTLVSLEPLNSVDPGLIEATKEKECEELKTCPPWLSLLPGKSAISKVDNGKEELCILKLVCEADDNRQQVPGHHSERHSSARGSPKAMRKVVIVEPLEENSEVSHFTSCLSGPESRTTSSEKCGFDGDSLPKGSAKKTDSSCFDGDDQSKNLASREENEQPLNPRSEREELFLVNARQAEEDATGHYSGKKEAVDFPKENIHDHYCPQGSIHTDCSSSLMPNSFTEATEIMFKKNDLKITLDIQDNLANHEDHRGTFANISYPGTHSEENHFSFSMQIEEPEQTTTIEPGMLREKIYSKDSDSLVSTQRNLEGSTQLNEASHDGFLIERKSPVSLMPEDQISSINEVLKPKKDIALLLPALEFDDRPESEIAVQNSQDDGPHLDKQSAAREVNELPYANELVVNKKGSECVLNQVSLNSQNHAKLPTDKEMPVAASEGSRQSQHPPSEDGADVTAGTQTVPVKTKMKDISPPGDRTCGASSNNPTLNSKSESLERKTETADSGAGLHSRLLSNQKEAAGLPQEVSAMECQSIQSRALSSCPCVRKNVPEESACSAHAALEPSEIILGVENCLITKYENAFQHSDHRPQGREASVESCIHKVSCTSAESEPDGGETEGRLPGGKIRNEMTAGMLNSEAPNRTIHSTCHIHPSEEGLEEKEQDTPKETVFCKHNICDCAAQGLNQPANIPSPEKLLDQFPTVMFPGVKNMNQPVETPEQKADEALGCQSNPNRSNECRSEDNPAKETLGSDQRKVVAIPNGEVSHSLKDLPVGSGNNSSSSGGSLKKGAFERISGCEEPIDGMADTVSTGCSDKGTEGVLDIRASSTLDGGARQDGPVLQETSRSVLSKRGEPIAAFMGMTDQDSVSQDATSSTADSLEIKKSHEEKVCRLLKDCEMEVCPDSCAPETGSVADHKPNVRVLDRINVSLNYVHLEQRAKEASLRETQGMIKGSRLEINSEHDKGNAIGISSEELTSSGHQDENSVPPGSLKSTEIIPLYPLSQEKSETIMNSEETDLKNLFKPKDGEMPCENVKDCMVLPEMKGRAPRDKSNPSKESGTALIAESLPLTMETETEVKREETTEHQRGPRGQFPAVEESEEMTVREGVYGDNMSQVSQTHLKPPRMLRDAEDQQSQKVSDYKEEEQMHQKEAHAALERCTSSNMLSDEAQSKSQPKDREAEPTVVKKITLAKPATGDTAAGFQKLKDPKEESLCCPSKKDIESCAGPCLHDVPRKAQDPNSAGRDELHGAFGNTSHQKGVLPLKKQPHRTCKKVSCQELVNMGRKISKIRNSTFLKSSSETIPTNAHRFLSSHAVSAPTQLEPETAPARSLVSHVPKQKATPGQPSRSLNVRKPTKESALFSKLSILASRLAPATKTQKLRYRRCSSDLLPVAKSYKRLRYKRLLDGFSYSTTQLNPWLARSDWDRRPNSKPLTLYSLEAIKMSFIDLSDKMPSLLFGSEIFPVSFHVKSGSECGTESPRTFPEHCAPARLALGEARRCPSSPPKWTFSFFLAHDCPGVAMFREDPGLYCQAGAQPPLQPPVPLQDHGATTIVQTRAGCSVLGLHTLLALCSPGCYRIWTKKRSCSSHMPTMQRLFLTQFTQGLKGLRSPTSIADKVFCSLPYSVGRVLSIWSQHGPSACPFEISALDSSHSKRQPPLGTMSSHTALPSVPLLDLEAAYSTSGSHVRLEPPFPALVPKSRLVTDSAVSKLLLSASEFPVPGFDELDGVTAPCPRPQSSPPEQKETEPEKRPKKVSQIRIRKTIPKPDPNLTPMGLPRPKRLKKKEFSLEEIYTNKNYKSPPANRCLETIFEEPKERNGTLISISQQKRKRVLEFQDFTVPRKRRARETDGTGDLLCQGRGGAGAVVRLLRSDSVQRINIPWLVSGMLSPASGHWSPLPSSQEPLPWSSANGNCQSSRDIFESVCERSEWCRPGSCLLGPFGFPVCQGMGGWGGGGGFYVPFLCRLTVCATLEQKN</sequence>
<feature type="compositionally biased region" description="Basic and acidic residues" evidence="2">
    <location>
        <begin position="394"/>
        <end position="405"/>
    </location>
</feature>
<feature type="region of interest" description="Disordered" evidence="2">
    <location>
        <begin position="1314"/>
        <end position="1344"/>
    </location>
</feature>
<proteinExistence type="predicted"/>
<feature type="compositionally biased region" description="Basic and acidic residues" evidence="2">
    <location>
        <begin position="74"/>
        <end position="88"/>
    </location>
</feature>
<accession>A0A341DAA0</accession>
<organism evidence="4 5">
    <name type="scientific">Neophocaena asiaeorientalis asiaeorientalis</name>
    <name type="common">Yangtze finless porpoise</name>
    <name type="synonym">Neophocaena phocaenoides subsp. asiaeorientalis</name>
    <dbReference type="NCBI Taxonomy" id="1706337"/>
    <lineage>
        <taxon>Eukaryota</taxon>
        <taxon>Metazoa</taxon>
        <taxon>Chordata</taxon>
        <taxon>Craniata</taxon>
        <taxon>Vertebrata</taxon>
        <taxon>Euteleostomi</taxon>
        <taxon>Mammalia</taxon>
        <taxon>Eutheria</taxon>
        <taxon>Laurasiatheria</taxon>
        <taxon>Artiodactyla</taxon>
        <taxon>Whippomorpha</taxon>
        <taxon>Cetacea</taxon>
        <taxon>Odontoceti</taxon>
        <taxon>Phocoenidae</taxon>
        <taxon>Neophocaena</taxon>
    </lineage>
</organism>
<dbReference type="GeneID" id="112415182"/>
<feature type="region of interest" description="Disordered" evidence="2">
    <location>
        <begin position="121"/>
        <end position="152"/>
    </location>
</feature>
<feature type="region of interest" description="Disordered" evidence="2">
    <location>
        <begin position="850"/>
        <end position="871"/>
    </location>
</feature>
<feature type="region of interest" description="Disordered" evidence="2">
    <location>
        <begin position="1561"/>
        <end position="1596"/>
    </location>
</feature>
<gene>
    <name evidence="5" type="primary">PRR14L</name>
</gene>
<feature type="region of interest" description="Disordered" evidence="2">
    <location>
        <begin position="1967"/>
        <end position="1999"/>
    </location>
</feature>
<feature type="compositionally biased region" description="Polar residues" evidence="2">
    <location>
        <begin position="1107"/>
        <end position="1121"/>
    </location>
</feature>
<reference evidence="5" key="1">
    <citation type="submission" date="2025-08" db="UniProtKB">
        <authorList>
            <consortium name="RefSeq"/>
        </authorList>
    </citation>
    <scope>IDENTIFICATION</scope>
    <source>
        <tissue evidence="5">Meat</tissue>
    </source>
</reference>
<feature type="region of interest" description="Disordered" evidence="2">
    <location>
        <begin position="314"/>
        <end position="335"/>
    </location>
</feature>
<dbReference type="CTD" id="253143"/>
<feature type="compositionally biased region" description="Polar residues" evidence="2">
    <location>
        <begin position="350"/>
        <end position="368"/>
    </location>
</feature>
<dbReference type="PANTHER" id="PTHR14522">
    <property type="entry name" value="EMO2-RELATED"/>
    <property type="match status" value="1"/>
</dbReference>
<feature type="region of interest" description="Disordered" evidence="2">
    <location>
        <begin position="1360"/>
        <end position="1425"/>
    </location>
</feature>
<feature type="compositionally biased region" description="Basic and acidic residues" evidence="2">
    <location>
        <begin position="1382"/>
        <end position="1399"/>
    </location>
</feature>
<dbReference type="InterPro" id="IPR026320">
    <property type="entry name" value="PRR14"/>
</dbReference>
<feature type="region of interest" description="Disordered" evidence="2">
    <location>
        <begin position="199"/>
        <end position="225"/>
    </location>
</feature>
<feature type="domain" description="Tantalus-like" evidence="3">
    <location>
        <begin position="2013"/>
        <end position="2070"/>
    </location>
</feature>